<evidence type="ECO:0000256" key="1">
    <source>
        <dbReference type="SAM" id="MobiDB-lite"/>
    </source>
</evidence>
<reference evidence="2" key="1">
    <citation type="submission" date="2019-08" db="EMBL/GenBank/DDBJ databases">
        <authorList>
            <person name="Kucharzyk K."/>
            <person name="Murdoch R.W."/>
            <person name="Higgins S."/>
            <person name="Loffler F."/>
        </authorList>
    </citation>
    <scope>NUCLEOTIDE SEQUENCE</scope>
</reference>
<comment type="caution">
    <text evidence="2">The sequence shown here is derived from an EMBL/GenBank/DDBJ whole genome shotgun (WGS) entry which is preliminary data.</text>
</comment>
<name>A0A645GR91_9ZZZZ</name>
<organism evidence="2">
    <name type="scientific">bioreactor metagenome</name>
    <dbReference type="NCBI Taxonomy" id="1076179"/>
    <lineage>
        <taxon>unclassified sequences</taxon>
        <taxon>metagenomes</taxon>
        <taxon>ecological metagenomes</taxon>
    </lineage>
</organism>
<evidence type="ECO:0000313" key="2">
    <source>
        <dbReference type="EMBL" id="MPN29417.1"/>
    </source>
</evidence>
<protein>
    <submittedName>
        <fullName evidence="2">Uncharacterized protein</fullName>
    </submittedName>
</protein>
<feature type="region of interest" description="Disordered" evidence="1">
    <location>
        <begin position="77"/>
        <end position="101"/>
    </location>
</feature>
<proteinExistence type="predicted"/>
<gene>
    <name evidence="2" type="ORF">SDC9_176870</name>
</gene>
<dbReference type="AlphaFoldDB" id="A0A645GR91"/>
<sequence length="101" mass="10390">MVLHAGLPQVDLATELAHARLVGQRQRAPVLGHGAVGIGQVVGVEDDFLDVHLGPAHAQAVKAAEILVGHGHGFNPFGRRGAGPARRHGGPGAPRGWRGPS</sequence>
<dbReference type="EMBL" id="VSSQ01080107">
    <property type="protein sequence ID" value="MPN29417.1"/>
    <property type="molecule type" value="Genomic_DNA"/>
</dbReference>
<accession>A0A645GR91</accession>